<reference evidence="5 6" key="1">
    <citation type="journal article" date="2021" name="ISME Commun">
        <title>Automated analysis of genomic sequences facilitates high-throughput and comprehensive description of bacteria.</title>
        <authorList>
            <person name="Hitch T.C.A."/>
        </authorList>
    </citation>
    <scope>NUCLEOTIDE SEQUENCE [LARGE SCALE GENOMIC DNA]</scope>
    <source>
        <strain evidence="5 6">Sanger_18</strain>
    </source>
</reference>
<comment type="caution">
    <text evidence="5">The sequence shown here is derived from an EMBL/GenBank/DDBJ whole genome shotgun (WGS) entry which is preliminary data.</text>
</comment>
<dbReference type="NCBIfam" id="TIGR02487">
    <property type="entry name" value="NrdD"/>
    <property type="match status" value="1"/>
</dbReference>
<name>A0ABT2T5F9_9FIRM</name>
<dbReference type="InterPro" id="IPR005144">
    <property type="entry name" value="ATP-cone_dom"/>
</dbReference>
<organism evidence="5 6">
    <name type="scientific">Suilimivivens aceti</name>
    <dbReference type="NCBI Taxonomy" id="2981774"/>
    <lineage>
        <taxon>Bacteria</taxon>
        <taxon>Bacillati</taxon>
        <taxon>Bacillota</taxon>
        <taxon>Clostridia</taxon>
        <taxon>Lachnospirales</taxon>
        <taxon>Lachnospiraceae</taxon>
        <taxon>Suilimivivens</taxon>
    </lineage>
</organism>
<dbReference type="NCBIfam" id="NF006732">
    <property type="entry name" value="PRK09263.1"/>
    <property type="match status" value="1"/>
</dbReference>
<keyword evidence="1 3" id="KW-0547">Nucleotide-binding</keyword>
<evidence type="ECO:0000256" key="1">
    <source>
        <dbReference type="ARBA" id="ARBA00022741"/>
    </source>
</evidence>
<keyword evidence="6" id="KW-1185">Reference proteome</keyword>
<proteinExistence type="predicted"/>
<evidence type="ECO:0000259" key="4">
    <source>
        <dbReference type="PROSITE" id="PS51161"/>
    </source>
</evidence>
<dbReference type="PANTHER" id="PTHR21075">
    <property type="entry name" value="ANAEROBIC RIBONUCLEOSIDE-TRIPHOSPHATE REDUCTASE"/>
    <property type="match status" value="1"/>
</dbReference>
<feature type="domain" description="ATP-cone" evidence="4">
    <location>
        <begin position="1"/>
        <end position="93"/>
    </location>
</feature>
<keyword evidence="2 3" id="KW-0067">ATP-binding</keyword>
<dbReference type="InterPro" id="IPR012833">
    <property type="entry name" value="NrdD"/>
</dbReference>
<dbReference type="SUPFAM" id="SSF51998">
    <property type="entry name" value="PFL-like glycyl radical enzymes"/>
    <property type="match status" value="1"/>
</dbReference>
<protein>
    <submittedName>
        <fullName evidence="5">Anaerobic ribonucleoside-triphosphate reductase</fullName>
        <ecNumber evidence="5">1.17.4.2</ecNumber>
    </submittedName>
</protein>
<evidence type="ECO:0000313" key="5">
    <source>
        <dbReference type="EMBL" id="MCU6745493.1"/>
    </source>
</evidence>
<dbReference type="EC" id="1.17.4.2" evidence="5"/>
<dbReference type="RefSeq" id="WP_262575542.1">
    <property type="nucleotide sequence ID" value="NZ_JAOQKJ010000012.1"/>
</dbReference>
<evidence type="ECO:0000313" key="6">
    <source>
        <dbReference type="Proteomes" id="UP001652432"/>
    </source>
</evidence>
<evidence type="ECO:0000256" key="3">
    <source>
        <dbReference type="PROSITE-ProRule" id="PRU00492"/>
    </source>
</evidence>
<accession>A0ABT2T5F9</accession>
<dbReference type="PANTHER" id="PTHR21075:SF0">
    <property type="entry name" value="ANAEROBIC RIBONUCLEOSIDE-TRIPHOSPHATE REDUCTASE"/>
    <property type="match status" value="1"/>
</dbReference>
<keyword evidence="5" id="KW-0560">Oxidoreductase</keyword>
<dbReference type="PROSITE" id="PS51161">
    <property type="entry name" value="ATP_CONE"/>
    <property type="match status" value="1"/>
</dbReference>
<dbReference type="Proteomes" id="UP001652432">
    <property type="component" value="Unassembled WGS sequence"/>
</dbReference>
<dbReference type="Gene3D" id="3.20.70.20">
    <property type="match status" value="1"/>
</dbReference>
<dbReference type="Pfam" id="PF13597">
    <property type="entry name" value="NRDD"/>
    <property type="match status" value="1"/>
</dbReference>
<evidence type="ECO:0000256" key="2">
    <source>
        <dbReference type="ARBA" id="ARBA00022840"/>
    </source>
</evidence>
<dbReference type="EMBL" id="JAOQKJ010000012">
    <property type="protein sequence ID" value="MCU6745493.1"/>
    <property type="molecule type" value="Genomic_DNA"/>
</dbReference>
<dbReference type="GO" id="GO:0008998">
    <property type="term" value="F:ribonucleoside-triphosphate reductase (thioredoxin) activity"/>
    <property type="evidence" value="ECO:0007669"/>
    <property type="project" value="UniProtKB-EC"/>
</dbReference>
<sequence>MKVIKRNGSEVDFDIRKIVAAVAKANKAAIREELTEEQIEEIADYINFKCSKMNRAISVEEMQDMVENQIMAQGAFNVARCYVKYRYTRSLVRKSNTTDDRILSLIECNNEEVLQENSNKDPIINSVQRDYMAGEVSKDLTRRLLLPQDIVKADQEGLIHFHDADYFAQHMHNCDLVNLEDMLQNGTVISETYIDKPHSFSTACNIAMQIIAQVASNQYGGQSISLTHLVPFVQVSREKIHREVLEDAELMGDTPSNEVISRVVERRLRKEIEKGVQTIQYQVITLMTTNGQAPFLSVFMYLNEAKSAQEKKDLALVIEEMLNQRIQGVKNESGTYITPAFPKLIYVLEDDNIHEGDPYFYLTELAAKCTAKRLVPDYISEKIMKQLKEGNCFPVMGCRSALNPWKDENGNYKFYGRFNQGVVTINLVDVALSSQRDMDKFWKIFDERLELCYKALMYRHNRLKGTLSDAAPILWQYGALARLKKGETIDKLLYGGYSTISLGYAGLCECVRYMTGKSHTDPEAKPFALEVMKYMNKACEKWKEETNIAFSIYGSPIESTTYKFAKCLQRRFGIIEGVTDKGYITNSYHVHVTEPIDAFSKLKFESDFQALSTGGAISYVEVPNMQDNIPAVLSIMEFIYDNIMYAELNTKSDFCQECGYNGEIRIVEDDGKLVWECPKCGNRNQNTLNVARRTCGYIGTQFWNQGRTQEIRERVLHL</sequence>
<gene>
    <name evidence="5" type="primary">nrdD</name>
    <name evidence="5" type="ORF">OCV77_13530</name>
</gene>
<dbReference type="Pfam" id="PF03477">
    <property type="entry name" value="ATP-cone"/>
    <property type="match status" value="1"/>
</dbReference>